<keyword evidence="4" id="KW-1185">Reference proteome</keyword>
<organism evidence="3 4">
    <name type="scientific">Thalictrum thalictroides</name>
    <name type="common">Rue-anemone</name>
    <name type="synonym">Anemone thalictroides</name>
    <dbReference type="NCBI Taxonomy" id="46969"/>
    <lineage>
        <taxon>Eukaryota</taxon>
        <taxon>Viridiplantae</taxon>
        <taxon>Streptophyta</taxon>
        <taxon>Embryophyta</taxon>
        <taxon>Tracheophyta</taxon>
        <taxon>Spermatophyta</taxon>
        <taxon>Magnoliopsida</taxon>
        <taxon>Ranunculales</taxon>
        <taxon>Ranunculaceae</taxon>
        <taxon>Thalictroideae</taxon>
        <taxon>Thalictrum</taxon>
    </lineage>
</organism>
<evidence type="ECO:0000313" key="3">
    <source>
        <dbReference type="EMBL" id="KAF5176954.1"/>
    </source>
</evidence>
<sequence length="373" mass="41264">MLLFAVINGDTTFRGNGHGSMVDNILGRYNNWDKLEAITAALSNGDQLADTRGLHTGPTTSKVFVPLNGPKPSHFNTQMPSKSKGKSVEMFKLMKLQWKRMFKVQVSVPVESSDCEAVLEDGKGSGKDAVSADLWFPKPTTMSGRPLTVEDSGILDADIAGGANANATGVAMDRGFLEVLEKVKNLWAKKSALRAEQAGLNLSLAKATGFDLYAEVERLKLALEDAEKAVREAETVKEEVVYDIEDKMQMEKDDATENLRRLLLETEECELRGDRAGSFIFSFSLETDNIEKAKQILKQLLESEGLHCSRKALIDIRDAYNLMCGQDMGIGCDWNLDNAIEENDEQATTRKRKQPVRENVTKATRGRGRGRAR</sequence>
<evidence type="ECO:0000256" key="1">
    <source>
        <dbReference type="SAM" id="Coils"/>
    </source>
</evidence>
<evidence type="ECO:0000313" key="4">
    <source>
        <dbReference type="Proteomes" id="UP000554482"/>
    </source>
</evidence>
<keyword evidence="1" id="KW-0175">Coiled coil</keyword>
<dbReference type="EMBL" id="JABWDY010042031">
    <property type="protein sequence ID" value="KAF5176954.1"/>
    <property type="molecule type" value="Genomic_DNA"/>
</dbReference>
<reference evidence="3 4" key="1">
    <citation type="submission" date="2020-06" db="EMBL/GenBank/DDBJ databases">
        <title>Transcriptomic and genomic resources for Thalictrum thalictroides and T. hernandezii: Facilitating candidate gene discovery in an emerging model plant lineage.</title>
        <authorList>
            <person name="Arias T."/>
            <person name="Riano-Pachon D.M."/>
            <person name="Di Stilio V.S."/>
        </authorList>
    </citation>
    <scope>NUCLEOTIDE SEQUENCE [LARGE SCALE GENOMIC DNA]</scope>
    <source>
        <strain evidence="4">cv. WT478/WT964</strain>
        <tissue evidence="3">Leaves</tissue>
    </source>
</reference>
<name>A0A7J6UWF7_THATH</name>
<comment type="caution">
    <text evidence="3">The sequence shown here is derived from an EMBL/GenBank/DDBJ whole genome shotgun (WGS) entry which is preliminary data.</text>
</comment>
<dbReference type="AlphaFoldDB" id="A0A7J6UWF7"/>
<dbReference type="Proteomes" id="UP000554482">
    <property type="component" value="Unassembled WGS sequence"/>
</dbReference>
<protein>
    <submittedName>
        <fullName evidence="3">Uncharacterized protein</fullName>
    </submittedName>
</protein>
<accession>A0A7J6UWF7</accession>
<proteinExistence type="predicted"/>
<gene>
    <name evidence="3" type="ORF">FRX31_033458</name>
</gene>
<feature type="region of interest" description="Disordered" evidence="2">
    <location>
        <begin position="344"/>
        <end position="373"/>
    </location>
</feature>
<evidence type="ECO:0000256" key="2">
    <source>
        <dbReference type="SAM" id="MobiDB-lite"/>
    </source>
</evidence>
<feature type="compositionally biased region" description="Basic residues" evidence="2">
    <location>
        <begin position="364"/>
        <end position="373"/>
    </location>
</feature>
<feature type="coiled-coil region" evidence="1">
    <location>
        <begin position="216"/>
        <end position="272"/>
    </location>
</feature>